<dbReference type="PANTHER" id="PTHR36482">
    <property type="entry name" value="OSJNBA0024J22.15 PROTEIN"/>
    <property type="match status" value="1"/>
</dbReference>
<dbReference type="InterPro" id="IPR049065">
    <property type="entry name" value="Nakanori"/>
</dbReference>
<evidence type="ECO:0008006" key="3">
    <source>
        <dbReference type="Google" id="ProtNLM"/>
    </source>
</evidence>
<comment type="caution">
    <text evidence="1">The sequence shown here is derived from an EMBL/GenBank/DDBJ whole genome shotgun (WGS) entry which is preliminary data.</text>
</comment>
<evidence type="ECO:0000313" key="2">
    <source>
        <dbReference type="Proteomes" id="UP000813462"/>
    </source>
</evidence>
<sequence length="214" mass="23841">MAVSVFGNPITNSTLEGRPEFARKKDIQKIDRARAALNSINSDDKQENSLQHVEKLKEKLGNTTSVGVVTFGIVSNATGDPVKYVTHHDWLGKIAPPGYPQVIENGQSGGFLHVAEINVIIPPGSVGAVVYRSQSREVIDCDFMLAWNNPSDSSEKTAYTEVHEVDHFFDWDIIYKKLKASGSECESQWNEYVSNVRIRKIGQFSVFEAKLKLN</sequence>
<evidence type="ECO:0000313" key="1">
    <source>
        <dbReference type="EMBL" id="KAH7521378.1"/>
    </source>
</evidence>
<dbReference type="AlphaFoldDB" id="A0A978V1Z5"/>
<protein>
    <recommendedName>
        <fullName evidence="3">23 kDa jasmonate-induced protein-like</fullName>
    </recommendedName>
</protein>
<name>A0A978V1Z5_ZIZJJ</name>
<reference evidence="1" key="1">
    <citation type="journal article" date="2021" name="Front. Plant Sci.">
        <title>Chromosome-Scale Genome Assembly for Chinese Sour Jujube and Insights Into Its Genome Evolution and Domestication Signature.</title>
        <authorList>
            <person name="Shen L.-Y."/>
            <person name="Luo H."/>
            <person name="Wang X.-L."/>
            <person name="Wang X.-M."/>
            <person name="Qiu X.-J."/>
            <person name="Liu H."/>
            <person name="Zhou S.-S."/>
            <person name="Jia K.-H."/>
            <person name="Nie S."/>
            <person name="Bao Y.-T."/>
            <person name="Zhang R.-G."/>
            <person name="Yun Q.-Z."/>
            <person name="Chai Y.-H."/>
            <person name="Lu J.-Y."/>
            <person name="Li Y."/>
            <person name="Zhao S.-W."/>
            <person name="Mao J.-F."/>
            <person name="Jia S.-G."/>
            <person name="Mao Y.-M."/>
        </authorList>
    </citation>
    <scope>NUCLEOTIDE SEQUENCE</scope>
    <source>
        <strain evidence="1">AT0</strain>
        <tissue evidence="1">Leaf</tissue>
    </source>
</reference>
<gene>
    <name evidence="1" type="ORF">FEM48_Zijuj07G0026800</name>
</gene>
<dbReference type="PANTHER" id="PTHR36482:SF5">
    <property type="entry name" value="23 KDA JASMONATE-INDUCED PROTEIN-LIKE"/>
    <property type="match status" value="1"/>
</dbReference>
<accession>A0A978V1Z5</accession>
<organism evidence="1 2">
    <name type="scientific">Ziziphus jujuba var. spinosa</name>
    <dbReference type="NCBI Taxonomy" id="714518"/>
    <lineage>
        <taxon>Eukaryota</taxon>
        <taxon>Viridiplantae</taxon>
        <taxon>Streptophyta</taxon>
        <taxon>Embryophyta</taxon>
        <taxon>Tracheophyta</taxon>
        <taxon>Spermatophyta</taxon>
        <taxon>Magnoliopsida</taxon>
        <taxon>eudicotyledons</taxon>
        <taxon>Gunneridae</taxon>
        <taxon>Pentapetalae</taxon>
        <taxon>rosids</taxon>
        <taxon>fabids</taxon>
        <taxon>Rosales</taxon>
        <taxon>Rhamnaceae</taxon>
        <taxon>Paliureae</taxon>
        <taxon>Ziziphus</taxon>
    </lineage>
</organism>
<dbReference type="Proteomes" id="UP000813462">
    <property type="component" value="Unassembled WGS sequence"/>
</dbReference>
<proteinExistence type="predicted"/>
<dbReference type="InterPro" id="IPR053085">
    <property type="entry name" value="Jasmonate-induced_protein"/>
</dbReference>
<dbReference type="Pfam" id="PF21230">
    <property type="entry name" value="Nakanori"/>
    <property type="match status" value="1"/>
</dbReference>
<dbReference type="OrthoDB" id="2617878at2759"/>
<dbReference type="EMBL" id="JAEACU010000007">
    <property type="protein sequence ID" value="KAH7521378.1"/>
    <property type="molecule type" value="Genomic_DNA"/>
</dbReference>